<keyword evidence="1" id="KW-0732">Signal</keyword>
<dbReference type="InterPro" id="IPR016181">
    <property type="entry name" value="Acyl_CoA_acyltransferase"/>
</dbReference>
<feature type="signal peptide" evidence="1">
    <location>
        <begin position="1"/>
        <end position="16"/>
    </location>
</feature>
<evidence type="ECO:0000313" key="3">
    <source>
        <dbReference type="Proteomes" id="UP000034680"/>
    </source>
</evidence>
<sequence>MRAVWSSLFSIPISSALSYVSSTVPSTFRNATIDDIDDITTVLVDAFKPSPVYKYIRQFADKAGEEYTWTCQRNGYLALFQQHAADYRFQVITVPELTSASREKVVSVSVWDFSRTKHARDDELSWSSLSPLLGHSLSQTTHSTAKNRLVSGFNCSAHLDMNLTRALHFQQFMEDAEREYLAEPFGAQLYLGMLATHPSWDGNGFAAQHLRWGKAQLELLRNPPGHRLPMTLLATPAGFPLYVDEGFKGLENITMERLDGNGLFWHEAMSYGQLSGQADEL</sequence>
<dbReference type="SUPFAM" id="SSF55729">
    <property type="entry name" value="Acyl-CoA N-acyltransferases (Nat)"/>
    <property type="match status" value="1"/>
</dbReference>
<proteinExistence type="predicted"/>
<dbReference type="Proteomes" id="UP000034680">
    <property type="component" value="Unassembled WGS sequence"/>
</dbReference>
<dbReference type="PANTHER" id="PTHR42791:SF1">
    <property type="entry name" value="N-ACETYLTRANSFERASE DOMAIN-CONTAINING PROTEIN"/>
    <property type="match status" value="1"/>
</dbReference>
<accession>A0A0G2FSG7</accession>
<gene>
    <name evidence="2" type="ORF">UCDDA912_g03035</name>
</gene>
<organism evidence="2 3">
    <name type="scientific">Diaporthe ampelina</name>
    <dbReference type="NCBI Taxonomy" id="1214573"/>
    <lineage>
        <taxon>Eukaryota</taxon>
        <taxon>Fungi</taxon>
        <taxon>Dikarya</taxon>
        <taxon>Ascomycota</taxon>
        <taxon>Pezizomycotina</taxon>
        <taxon>Sordariomycetes</taxon>
        <taxon>Sordariomycetidae</taxon>
        <taxon>Diaporthales</taxon>
        <taxon>Diaporthaceae</taxon>
        <taxon>Diaporthe</taxon>
    </lineage>
</organism>
<dbReference type="InterPro" id="IPR052523">
    <property type="entry name" value="Trichothecene_AcTrans"/>
</dbReference>
<dbReference type="Gene3D" id="3.40.630.30">
    <property type="match status" value="1"/>
</dbReference>
<dbReference type="AlphaFoldDB" id="A0A0G2FSG7"/>
<feature type="chain" id="PRO_5002544259" evidence="1">
    <location>
        <begin position="17"/>
        <end position="281"/>
    </location>
</feature>
<protein>
    <submittedName>
        <fullName evidence="2">Putative gnat family</fullName>
    </submittedName>
</protein>
<keyword evidence="3" id="KW-1185">Reference proteome</keyword>
<reference evidence="2 3" key="2">
    <citation type="submission" date="2015-05" db="EMBL/GenBank/DDBJ databases">
        <authorList>
            <person name="Morales-Cruz A."/>
            <person name="Amrine K.C."/>
            <person name="Cantu D."/>
        </authorList>
    </citation>
    <scope>NUCLEOTIDE SEQUENCE [LARGE SCALE GENOMIC DNA]</scope>
    <source>
        <strain evidence="2">DA912</strain>
    </source>
</reference>
<dbReference type="EMBL" id="LCUC01000102">
    <property type="protein sequence ID" value="KKY36941.1"/>
    <property type="molecule type" value="Genomic_DNA"/>
</dbReference>
<evidence type="ECO:0000313" key="2">
    <source>
        <dbReference type="EMBL" id="KKY36941.1"/>
    </source>
</evidence>
<dbReference type="OrthoDB" id="4738875at2759"/>
<evidence type="ECO:0000256" key="1">
    <source>
        <dbReference type="SAM" id="SignalP"/>
    </source>
</evidence>
<reference evidence="2 3" key="1">
    <citation type="submission" date="2015-05" db="EMBL/GenBank/DDBJ databases">
        <title>Distinctive expansion of gene families associated with plant cell wall degradation and secondary metabolism in the genomes of grapevine trunk pathogens.</title>
        <authorList>
            <person name="Lawrence D.P."/>
            <person name="Travadon R."/>
            <person name="Rolshausen P.E."/>
            <person name="Baumgartner K."/>
        </authorList>
    </citation>
    <scope>NUCLEOTIDE SEQUENCE [LARGE SCALE GENOMIC DNA]</scope>
    <source>
        <strain evidence="2">DA912</strain>
    </source>
</reference>
<dbReference type="PANTHER" id="PTHR42791">
    <property type="entry name" value="GNAT FAMILY ACETYLTRANSFERASE"/>
    <property type="match status" value="1"/>
</dbReference>
<name>A0A0G2FSG7_9PEZI</name>
<comment type="caution">
    <text evidence="2">The sequence shown here is derived from an EMBL/GenBank/DDBJ whole genome shotgun (WGS) entry which is preliminary data.</text>
</comment>